<keyword evidence="3" id="KW-1185">Reference proteome</keyword>
<dbReference type="GeneID" id="98118945"/>
<dbReference type="Pfam" id="PF13001">
    <property type="entry name" value="ECM29_N"/>
    <property type="match status" value="1"/>
</dbReference>
<dbReference type="Proteomes" id="UP001610728">
    <property type="component" value="Unassembled WGS sequence"/>
</dbReference>
<feature type="domain" description="Proteasome component Ecm29 N-terminal" evidence="1">
    <location>
        <begin position="1"/>
        <end position="150"/>
    </location>
</feature>
<evidence type="ECO:0000313" key="3">
    <source>
        <dbReference type="Proteomes" id="UP001610728"/>
    </source>
</evidence>
<evidence type="ECO:0000259" key="1">
    <source>
        <dbReference type="Pfam" id="PF13001"/>
    </source>
</evidence>
<comment type="caution">
    <text evidence="2">The sequence shown here is derived from an EMBL/GenBank/DDBJ whole genome shotgun (WGS) entry which is preliminary data.</text>
</comment>
<keyword evidence="2" id="KW-0647">Proteasome</keyword>
<name>A0ABR4MG10_9PEZI</name>
<dbReference type="GO" id="GO:0000502">
    <property type="term" value="C:proteasome complex"/>
    <property type="evidence" value="ECO:0007669"/>
    <property type="project" value="UniProtKB-KW"/>
</dbReference>
<accession>A0ABR4MG10</accession>
<protein>
    <submittedName>
        <fullName evidence="2">Proteasome component ECM29</fullName>
    </submittedName>
</protein>
<gene>
    <name evidence="2" type="ORF">HOO65_050333</name>
</gene>
<sequence length="150" mass="16979">MFNFLLRILPDIKLPSQDTVEDKALRKEIGIQESDAQVISRWLGLVLLLRMPAGDKVSQEKVEAFNAMRAADLEFLQPWSLEMELPYRQISLTKTRVMSLLSSGIFTDQEKFMPALYASSSPDSNVSSPGTNIIKKLNVNLEDEQIAHRL</sequence>
<dbReference type="RefSeq" id="XP_070858392.1">
    <property type="nucleotide sequence ID" value="XM_071000851.1"/>
</dbReference>
<dbReference type="InterPro" id="IPR024372">
    <property type="entry name" value="Ecm29_N"/>
</dbReference>
<proteinExistence type="predicted"/>
<dbReference type="EMBL" id="JABSNW010000005">
    <property type="protein sequence ID" value="KAL2887212.1"/>
    <property type="molecule type" value="Genomic_DNA"/>
</dbReference>
<reference evidence="2 3" key="1">
    <citation type="submission" date="2020-05" db="EMBL/GenBank/DDBJ databases">
        <title>Ceratocystis lukuohia genome.</title>
        <authorList>
            <person name="Harrington T.C."/>
            <person name="Kim K."/>
            <person name="Mayers C.G."/>
        </authorList>
    </citation>
    <scope>NUCLEOTIDE SEQUENCE [LARGE SCALE GENOMIC DNA]</scope>
    <source>
        <strain evidence="2 3">C4212</strain>
    </source>
</reference>
<evidence type="ECO:0000313" key="2">
    <source>
        <dbReference type="EMBL" id="KAL2887212.1"/>
    </source>
</evidence>
<organism evidence="2 3">
    <name type="scientific">Ceratocystis lukuohia</name>
    <dbReference type="NCBI Taxonomy" id="2019550"/>
    <lineage>
        <taxon>Eukaryota</taxon>
        <taxon>Fungi</taxon>
        <taxon>Dikarya</taxon>
        <taxon>Ascomycota</taxon>
        <taxon>Pezizomycotina</taxon>
        <taxon>Sordariomycetes</taxon>
        <taxon>Hypocreomycetidae</taxon>
        <taxon>Microascales</taxon>
        <taxon>Ceratocystidaceae</taxon>
        <taxon>Ceratocystis</taxon>
    </lineage>
</organism>